<dbReference type="Gene3D" id="2.80.10.50">
    <property type="match status" value="1"/>
</dbReference>
<proteinExistence type="predicted"/>
<dbReference type="Pfam" id="PF17164">
    <property type="entry name" value="DUF5122"/>
    <property type="match status" value="1"/>
</dbReference>
<name>A0A934JY33_9BACT</name>
<accession>A0A934JY33</accession>
<reference evidence="1" key="1">
    <citation type="submission" date="2020-10" db="EMBL/GenBank/DDBJ databases">
        <title>Ca. Dormibacterota MAGs.</title>
        <authorList>
            <person name="Montgomery K."/>
        </authorList>
    </citation>
    <scope>NUCLEOTIDE SEQUENCE [LARGE SCALE GENOMIC DNA]</scope>
    <source>
        <strain evidence="1">SC8812_S17_10</strain>
    </source>
</reference>
<dbReference type="AlphaFoldDB" id="A0A934JY33"/>
<keyword evidence="2" id="KW-1185">Reference proteome</keyword>
<gene>
    <name evidence="1" type="ORF">JF922_03010</name>
</gene>
<dbReference type="InterPro" id="IPR013431">
    <property type="entry name" value="Delta_60_rpt"/>
</dbReference>
<evidence type="ECO:0000313" key="2">
    <source>
        <dbReference type="Proteomes" id="UP000612893"/>
    </source>
</evidence>
<organism evidence="1 2">
    <name type="scientific">Candidatus Nephthysia bennettiae</name>
    <dbReference type="NCBI Taxonomy" id="3127016"/>
    <lineage>
        <taxon>Bacteria</taxon>
        <taxon>Bacillati</taxon>
        <taxon>Candidatus Dormiibacterota</taxon>
        <taxon>Candidatus Dormibacteria</taxon>
        <taxon>Candidatus Dormibacterales</taxon>
        <taxon>Candidatus Dormibacteraceae</taxon>
        <taxon>Candidatus Nephthysia</taxon>
    </lineage>
</organism>
<dbReference type="Proteomes" id="UP000612893">
    <property type="component" value="Unassembled WGS sequence"/>
</dbReference>
<dbReference type="EMBL" id="JAEKNR010000032">
    <property type="protein sequence ID" value="MBJ7597042.1"/>
    <property type="molecule type" value="Genomic_DNA"/>
</dbReference>
<evidence type="ECO:0000313" key="1">
    <source>
        <dbReference type="EMBL" id="MBJ7597042.1"/>
    </source>
</evidence>
<sequence length="87" mass="9010">MVQPDGEILVGGSATQGQNKRAPVLTAIARYNPNGSLDPGLRQQGTGPCHGIGNVTAIGLDAQRDIFLLDRSSGRRSAPAVSDTAVR</sequence>
<comment type="caution">
    <text evidence="1">The sequence shown here is derived from an EMBL/GenBank/DDBJ whole genome shotgun (WGS) entry which is preliminary data.</text>
</comment>
<protein>
    <submittedName>
        <fullName evidence="1">Delta-60 repeat domain-containing protein</fullName>
    </submittedName>
</protein>